<reference evidence="1 2" key="1">
    <citation type="submission" date="2024-02" db="EMBL/GenBank/DDBJ databases">
        <title>Bacteria isolated from the canopy kelp, Nereocystis luetkeana.</title>
        <authorList>
            <person name="Pfister C.A."/>
            <person name="Younker I.T."/>
            <person name="Light S.H."/>
        </authorList>
    </citation>
    <scope>NUCLEOTIDE SEQUENCE [LARGE SCALE GENOMIC DNA]</scope>
    <source>
        <strain evidence="1 2">TI.1.05</strain>
    </source>
</reference>
<organism evidence="1 2">
    <name type="scientific">Psychromonas aquatilis</name>
    <dbReference type="NCBI Taxonomy" id="2005072"/>
    <lineage>
        <taxon>Bacteria</taxon>
        <taxon>Pseudomonadati</taxon>
        <taxon>Pseudomonadota</taxon>
        <taxon>Gammaproteobacteria</taxon>
        <taxon>Alteromonadales</taxon>
        <taxon>Psychromonadaceae</taxon>
        <taxon>Psychromonas</taxon>
    </lineage>
</organism>
<evidence type="ECO:0000313" key="2">
    <source>
        <dbReference type="Proteomes" id="UP001369082"/>
    </source>
</evidence>
<protein>
    <submittedName>
        <fullName evidence="1">TIGR03643 family protein</fullName>
    </submittedName>
</protein>
<evidence type="ECO:0000313" key="1">
    <source>
        <dbReference type="EMBL" id="MEL0630451.1"/>
    </source>
</evidence>
<dbReference type="RefSeq" id="WP_341598579.1">
    <property type="nucleotide sequence ID" value="NZ_JBAKAZ010000056.1"/>
</dbReference>
<accession>A0ABU9GT65</accession>
<dbReference type="NCBIfam" id="TIGR03643">
    <property type="entry name" value="TIGR03643 family protein"/>
    <property type="match status" value="1"/>
</dbReference>
<comment type="caution">
    <text evidence="1">The sequence shown here is derived from an EMBL/GenBank/DDBJ whole genome shotgun (WGS) entry which is preliminary data.</text>
</comment>
<dbReference type="Pfam" id="PF10985">
    <property type="entry name" value="DUF2805"/>
    <property type="match status" value="1"/>
</dbReference>
<keyword evidence="2" id="KW-1185">Reference proteome</keyword>
<proteinExistence type="predicted"/>
<gene>
    <name evidence="1" type="ORF">V6256_12615</name>
</gene>
<name>A0ABU9GT65_9GAMM</name>
<sequence length="83" mass="10049">MHLSEETESRIIEMAWEDRTPFEAIAIQFGLNESQVIRFMRSRLKSNTFKVWRERMRGRTTKHLKLRSCEVSRGYCPTQYKHK</sequence>
<dbReference type="EMBL" id="JBAKAZ010000056">
    <property type="protein sequence ID" value="MEL0630451.1"/>
    <property type="molecule type" value="Genomic_DNA"/>
</dbReference>
<dbReference type="InterPro" id="IPR019882">
    <property type="entry name" value="CHP03643"/>
</dbReference>
<dbReference type="Proteomes" id="UP001369082">
    <property type="component" value="Unassembled WGS sequence"/>
</dbReference>